<feature type="region of interest" description="Disordered" evidence="1">
    <location>
        <begin position="62"/>
        <end position="83"/>
    </location>
</feature>
<evidence type="ECO:0000313" key="3">
    <source>
        <dbReference type="EMBL" id="KAK4313034.1"/>
    </source>
</evidence>
<gene>
    <name evidence="3" type="ORF">Pmani_015556</name>
</gene>
<feature type="compositionally biased region" description="Low complexity" evidence="1">
    <location>
        <begin position="10"/>
        <end position="23"/>
    </location>
</feature>
<feature type="compositionally biased region" description="Basic and acidic residues" evidence="1">
    <location>
        <begin position="429"/>
        <end position="457"/>
    </location>
</feature>
<dbReference type="Proteomes" id="UP001292094">
    <property type="component" value="Unassembled WGS sequence"/>
</dbReference>
<dbReference type="GO" id="GO:0008270">
    <property type="term" value="F:zinc ion binding"/>
    <property type="evidence" value="ECO:0007669"/>
    <property type="project" value="InterPro"/>
</dbReference>
<feature type="compositionally biased region" description="Basic and acidic residues" evidence="1">
    <location>
        <begin position="387"/>
        <end position="423"/>
    </location>
</feature>
<comment type="caution">
    <text evidence="3">The sequence shown here is derived from an EMBL/GenBank/DDBJ whole genome shotgun (WGS) entry which is preliminary data.</text>
</comment>
<dbReference type="InterPro" id="IPR036236">
    <property type="entry name" value="Znf_C2H2_sf"/>
</dbReference>
<feature type="compositionally biased region" description="Basic and acidic residues" evidence="1">
    <location>
        <begin position="205"/>
        <end position="231"/>
    </location>
</feature>
<proteinExistence type="predicted"/>
<dbReference type="InterPro" id="IPR003604">
    <property type="entry name" value="Matrin/U1-like-C_Znf_C2H2"/>
</dbReference>
<dbReference type="PANTHER" id="PTHR15577:SF2">
    <property type="entry name" value="ZINC FINGER PROTEIN 318"/>
    <property type="match status" value="1"/>
</dbReference>
<evidence type="ECO:0000256" key="1">
    <source>
        <dbReference type="SAM" id="MobiDB-lite"/>
    </source>
</evidence>
<dbReference type="PANTHER" id="PTHR15577">
    <property type="entry name" value="ZINC FINGER CONTAINING PROTEIN"/>
    <property type="match status" value="1"/>
</dbReference>
<accession>A0AAE1PTH2</accession>
<dbReference type="GO" id="GO:0045892">
    <property type="term" value="P:negative regulation of DNA-templated transcription"/>
    <property type="evidence" value="ECO:0007669"/>
    <property type="project" value="TreeGrafter"/>
</dbReference>
<dbReference type="AlphaFoldDB" id="A0AAE1PTH2"/>
<name>A0AAE1PTH2_9EUCA</name>
<dbReference type="EMBL" id="JAWZYT010001354">
    <property type="protein sequence ID" value="KAK4313034.1"/>
    <property type="molecule type" value="Genomic_DNA"/>
</dbReference>
<keyword evidence="4" id="KW-1185">Reference proteome</keyword>
<dbReference type="SMART" id="SM00451">
    <property type="entry name" value="ZnF_U1"/>
    <property type="match status" value="2"/>
</dbReference>
<dbReference type="InterPro" id="IPR055309">
    <property type="entry name" value="Znf318-like"/>
</dbReference>
<feature type="domain" description="U1-type" evidence="2">
    <location>
        <begin position="622"/>
        <end position="656"/>
    </location>
</feature>
<dbReference type="SUPFAM" id="SSF57667">
    <property type="entry name" value="beta-beta-alpha zinc fingers"/>
    <property type="match status" value="1"/>
</dbReference>
<evidence type="ECO:0000259" key="2">
    <source>
        <dbReference type="SMART" id="SM00451"/>
    </source>
</evidence>
<feature type="region of interest" description="Disordered" evidence="1">
    <location>
        <begin position="1"/>
        <end position="37"/>
    </location>
</feature>
<protein>
    <recommendedName>
        <fullName evidence="2">U1-type domain-containing protein</fullName>
    </recommendedName>
</protein>
<evidence type="ECO:0000313" key="4">
    <source>
        <dbReference type="Proteomes" id="UP001292094"/>
    </source>
</evidence>
<feature type="domain" description="U1-type" evidence="2">
    <location>
        <begin position="550"/>
        <end position="584"/>
    </location>
</feature>
<dbReference type="GO" id="GO:0005654">
    <property type="term" value="C:nucleoplasm"/>
    <property type="evidence" value="ECO:0007669"/>
    <property type="project" value="TreeGrafter"/>
</dbReference>
<feature type="compositionally biased region" description="Basic and acidic residues" evidence="1">
    <location>
        <begin position="278"/>
        <end position="297"/>
    </location>
</feature>
<reference evidence="3" key="1">
    <citation type="submission" date="2023-11" db="EMBL/GenBank/DDBJ databases">
        <title>Genome assemblies of two species of porcelain crab, Petrolisthes cinctipes and Petrolisthes manimaculis (Anomura: Porcellanidae).</title>
        <authorList>
            <person name="Angst P."/>
        </authorList>
    </citation>
    <scope>NUCLEOTIDE SEQUENCE</scope>
    <source>
        <strain evidence="3">PB745_02</strain>
        <tissue evidence="3">Gill</tissue>
    </source>
</reference>
<dbReference type="GO" id="GO:0045893">
    <property type="term" value="P:positive regulation of DNA-templated transcription"/>
    <property type="evidence" value="ECO:0007669"/>
    <property type="project" value="TreeGrafter"/>
</dbReference>
<feature type="region of interest" description="Disordered" evidence="1">
    <location>
        <begin position="186"/>
        <end position="354"/>
    </location>
</feature>
<feature type="region of interest" description="Disordered" evidence="1">
    <location>
        <begin position="367"/>
        <end position="532"/>
    </location>
</feature>
<feature type="compositionally biased region" description="Gly residues" evidence="1">
    <location>
        <begin position="503"/>
        <end position="525"/>
    </location>
</feature>
<dbReference type="GO" id="GO:0003676">
    <property type="term" value="F:nucleic acid binding"/>
    <property type="evidence" value="ECO:0007669"/>
    <property type="project" value="InterPro"/>
</dbReference>
<organism evidence="3 4">
    <name type="scientific">Petrolisthes manimaculis</name>
    <dbReference type="NCBI Taxonomy" id="1843537"/>
    <lineage>
        <taxon>Eukaryota</taxon>
        <taxon>Metazoa</taxon>
        <taxon>Ecdysozoa</taxon>
        <taxon>Arthropoda</taxon>
        <taxon>Crustacea</taxon>
        <taxon>Multicrustacea</taxon>
        <taxon>Malacostraca</taxon>
        <taxon>Eumalacostraca</taxon>
        <taxon>Eucarida</taxon>
        <taxon>Decapoda</taxon>
        <taxon>Pleocyemata</taxon>
        <taxon>Anomura</taxon>
        <taxon>Galatheoidea</taxon>
        <taxon>Porcellanidae</taxon>
        <taxon>Petrolisthes</taxon>
    </lineage>
</organism>
<sequence>MERRGSIQCLSSPEPLRQSSSQESEPRDSSPNIPDFDEDLWQGLEEVGQELDRFAQEVSLVTQPGEEHHDEEEWSIRNQENKSSHDIKIQEIALFGDVPHTVVPESTYEITPPSQSSSRLRVRDYRNQMKAYKNIPVPSPPSLHSFNTTHQVMSQIRKPSWTNTVEKISEEEKICEMKALQSLREKLNKKRSLSDTKKSKKRRKMNEVTGEKSEISEHIVHTQRDDKRNELPGDLSNDISTHIWKETTKSQTPPPPPATTSNNNTQGPHKMNQVGPKAEQEKKLSLNHDESSLEKVVGKATSQALPTSSVQKGSPPVKRQMKQTNALKEENGPLKQSEAASTEKDGGGGYVTTKKPAAVNHATCVPAERIIQNPPTKDEPVGPNSVVKDREQPPTRDKAIDPNTVVKDKEKNSTKDSTIDPKYVKRGKEKPAIKDNMIDPKNLVKEKEKSVTKDYPVDPKNIVKGKEKPVTKDNPTDPKNVVKGKKKAANNVEATTTILEKGVGSGGKTGEKSTGGGSGGGGGVVDGETGKKSTTAKCGVGVGGNLKKDLSTHWCQPCNIFFKTTLCYVKHLHSPAHVDKIQDTTVKKVARNLPGLGVEAKPDDETGKQPCPAVGVEFMHCGRVFVCELCEIIIWDTEEAAAHPTTPQHLSKYKEYVQKNTDKEMEFIHVKMEAFTKYCSGRISSQKRSTQRLLDDLQ</sequence>
<feature type="compositionally biased region" description="Basic and acidic residues" evidence="1">
    <location>
        <begin position="464"/>
        <end position="476"/>
    </location>
</feature>
<feature type="compositionally biased region" description="Polar residues" evidence="1">
    <location>
        <begin position="300"/>
        <end position="312"/>
    </location>
</feature>